<keyword evidence="1 3" id="KW-0853">WD repeat</keyword>
<dbReference type="InterPro" id="IPR020472">
    <property type="entry name" value="WD40_PAC1"/>
</dbReference>
<dbReference type="PROSITE" id="PS50940">
    <property type="entry name" value="CHIT_BIND_II"/>
    <property type="match status" value="1"/>
</dbReference>
<dbReference type="CDD" id="cd00200">
    <property type="entry name" value="WD40"/>
    <property type="match status" value="1"/>
</dbReference>
<proteinExistence type="predicted"/>
<dbReference type="PROSITE" id="PS50082">
    <property type="entry name" value="WD_REPEATS_2"/>
    <property type="match status" value="4"/>
</dbReference>
<gene>
    <name evidence="6" type="ORF">BpHYR1_021607</name>
</gene>
<dbReference type="EMBL" id="REGN01001453">
    <property type="protein sequence ID" value="RNA34556.1"/>
    <property type="molecule type" value="Genomic_DNA"/>
</dbReference>
<feature type="domain" description="Chitin-binding type-2" evidence="5">
    <location>
        <begin position="389"/>
        <end position="449"/>
    </location>
</feature>
<keyword evidence="2" id="KW-0677">Repeat</keyword>
<reference evidence="6 7" key="1">
    <citation type="journal article" date="2018" name="Sci. Rep.">
        <title>Genomic signatures of local adaptation to the degree of environmental predictability in rotifers.</title>
        <authorList>
            <person name="Franch-Gras L."/>
            <person name="Hahn C."/>
            <person name="Garcia-Roger E.M."/>
            <person name="Carmona M.J."/>
            <person name="Serra M."/>
            <person name="Gomez A."/>
        </authorList>
    </citation>
    <scope>NUCLEOTIDE SEQUENCE [LARGE SCALE GENOMIC DNA]</scope>
    <source>
        <strain evidence="6">HYR1</strain>
    </source>
</reference>
<dbReference type="PROSITE" id="PS50294">
    <property type="entry name" value="WD_REPEATS_REGION"/>
    <property type="match status" value="3"/>
</dbReference>
<keyword evidence="4" id="KW-1133">Transmembrane helix</keyword>
<dbReference type="Proteomes" id="UP000276133">
    <property type="component" value="Unassembled WGS sequence"/>
</dbReference>
<evidence type="ECO:0000259" key="5">
    <source>
        <dbReference type="PROSITE" id="PS50940"/>
    </source>
</evidence>
<dbReference type="InterPro" id="IPR001680">
    <property type="entry name" value="WD40_rpt"/>
</dbReference>
<dbReference type="SMART" id="SM00320">
    <property type="entry name" value="WD40"/>
    <property type="match status" value="6"/>
</dbReference>
<name>A0A3M7SFN6_BRAPC</name>
<dbReference type="PRINTS" id="PR00320">
    <property type="entry name" value="GPROTEINBRPT"/>
</dbReference>
<dbReference type="PROSITE" id="PS00678">
    <property type="entry name" value="WD_REPEATS_1"/>
    <property type="match status" value="3"/>
</dbReference>
<dbReference type="GO" id="GO:0005576">
    <property type="term" value="C:extracellular region"/>
    <property type="evidence" value="ECO:0007669"/>
    <property type="project" value="InterPro"/>
</dbReference>
<protein>
    <submittedName>
        <fullName evidence="6">Vegetative incompatibility WD repeat</fullName>
    </submittedName>
</protein>
<keyword evidence="4" id="KW-0472">Membrane</keyword>
<evidence type="ECO:0000256" key="1">
    <source>
        <dbReference type="ARBA" id="ARBA00022574"/>
    </source>
</evidence>
<evidence type="ECO:0000256" key="2">
    <source>
        <dbReference type="ARBA" id="ARBA00022737"/>
    </source>
</evidence>
<feature type="repeat" description="WD" evidence="3">
    <location>
        <begin position="286"/>
        <end position="326"/>
    </location>
</feature>
<dbReference type="PANTHER" id="PTHR19848">
    <property type="entry name" value="WD40 REPEAT PROTEIN"/>
    <property type="match status" value="1"/>
</dbReference>
<feature type="repeat" description="WD" evidence="3">
    <location>
        <begin position="108"/>
        <end position="148"/>
    </location>
</feature>
<dbReference type="InterPro" id="IPR015943">
    <property type="entry name" value="WD40/YVTN_repeat-like_dom_sf"/>
</dbReference>
<dbReference type="GO" id="GO:0008061">
    <property type="term" value="F:chitin binding"/>
    <property type="evidence" value="ECO:0007669"/>
    <property type="project" value="InterPro"/>
</dbReference>
<evidence type="ECO:0000256" key="3">
    <source>
        <dbReference type="PROSITE-ProRule" id="PRU00221"/>
    </source>
</evidence>
<sequence>METKYIIFYQILAIMTFNCYCKVFLYPRGLTSLNSDLASESNDRSLKIWKRYSGIYEMDRYPAGVSSIAVLKNSELAIVITGNKIEIWNTIGYNPQILKFNLTLRTTLDGHSDWIWCLAVLNNGDLASASHDKTIKIWNTNSGELKIILIDHFGPVTSLAVLNNGFLASGSTDTTINFWNPIHNKPKFSLYGQAGRILCLVVLQNGDLAAGYNDSLIKIWNTNNKSFNYILSSQLGQVTYLKKTLSGHSDKVYSLAILKNGDLASGSGDKTIKIWNTNNFELINTLNGHSNNILCLAVLKNGDLASGSQDETIKIWNLNSGNVRMAISNIRRIILSLAVDENGDLVAGFNGFNFDERNLFYIFNMSSLFKEMEKNEKILSKESERTKEGDKCDFNGYRVNQDDCQEKIVPKGYFYCKDNKLTKKQCIDNKLFDEKSKTCKEYKDVFCGNRPFSNDKKVEKDEKNLCSSRQDGYYPNIKNDCSREANVPMD</sequence>
<feature type="transmembrane region" description="Helical" evidence="4">
    <location>
        <begin position="6"/>
        <end position="25"/>
    </location>
</feature>
<dbReference type="PANTHER" id="PTHR19848:SF8">
    <property type="entry name" value="F-BOX AND WD REPEAT DOMAIN CONTAINING 7"/>
    <property type="match status" value="1"/>
</dbReference>
<dbReference type="InterPro" id="IPR036322">
    <property type="entry name" value="WD40_repeat_dom_sf"/>
</dbReference>
<keyword evidence="7" id="KW-1185">Reference proteome</keyword>
<dbReference type="AlphaFoldDB" id="A0A3M7SFN6"/>
<dbReference type="STRING" id="10195.A0A3M7SFN6"/>
<feature type="repeat" description="WD" evidence="3">
    <location>
        <begin position="149"/>
        <end position="180"/>
    </location>
</feature>
<evidence type="ECO:0000256" key="4">
    <source>
        <dbReference type="SAM" id="Phobius"/>
    </source>
</evidence>
<dbReference type="SUPFAM" id="SSF50978">
    <property type="entry name" value="WD40 repeat-like"/>
    <property type="match status" value="1"/>
</dbReference>
<dbReference type="Pfam" id="PF00400">
    <property type="entry name" value="WD40"/>
    <property type="match status" value="5"/>
</dbReference>
<evidence type="ECO:0000313" key="7">
    <source>
        <dbReference type="Proteomes" id="UP000276133"/>
    </source>
</evidence>
<dbReference type="InterPro" id="IPR002557">
    <property type="entry name" value="Chitin-bd_dom"/>
</dbReference>
<dbReference type="Gene3D" id="2.130.10.10">
    <property type="entry name" value="YVTN repeat-like/Quinoprotein amine dehydrogenase"/>
    <property type="match status" value="2"/>
</dbReference>
<dbReference type="InterPro" id="IPR019775">
    <property type="entry name" value="WD40_repeat_CS"/>
</dbReference>
<dbReference type="InterPro" id="IPR036508">
    <property type="entry name" value="Chitin-bd_dom_sf"/>
</dbReference>
<accession>A0A3M7SFN6</accession>
<evidence type="ECO:0000313" key="6">
    <source>
        <dbReference type="EMBL" id="RNA34556.1"/>
    </source>
</evidence>
<keyword evidence="4" id="KW-0812">Transmembrane</keyword>
<comment type="caution">
    <text evidence="6">The sequence shown here is derived from an EMBL/GenBank/DDBJ whole genome shotgun (WGS) entry which is preliminary data.</text>
</comment>
<organism evidence="6 7">
    <name type="scientific">Brachionus plicatilis</name>
    <name type="common">Marine rotifer</name>
    <name type="synonym">Brachionus muelleri</name>
    <dbReference type="NCBI Taxonomy" id="10195"/>
    <lineage>
        <taxon>Eukaryota</taxon>
        <taxon>Metazoa</taxon>
        <taxon>Spiralia</taxon>
        <taxon>Gnathifera</taxon>
        <taxon>Rotifera</taxon>
        <taxon>Eurotatoria</taxon>
        <taxon>Monogononta</taxon>
        <taxon>Pseudotrocha</taxon>
        <taxon>Ploima</taxon>
        <taxon>Brachionidae</taxon>
        <taxon>Brachionus</taxon>
    </lineage>
</organism>
<feature type="repeat" description="WD" evidence="3">
    <location>
        <begin position="245"/>
        <end position="285"/>
    </location>
</feature>
<dbReference type="SUPFAM" id="SSF57625">
    <property type="entry name" value="Invertebrate chitin-binding proteins"/>
    <property type="match status" value="1"/>
</dbReference>